<feature type="compositionally biased region" description="Pro residues" evidence="2">
    <location>
        <begin position="999"/>
        <end position="1010"/>
    </location>
</feature>
<dbReference type="PANTHER" id="PTHR48139:SF1">
    <property type="entry name" value="FIBROUS SHEATH CABYR-BINDING PROTEIN"/>
    <property type="match status" value="1"/>
</dbReference>
<dbReference type="Pfam" id="PF25009">
    <property type="entry name" value="DUF7785"/>
    <property type="match status" value="1"/>
</dbReference>
<proteinExistence type="predicted"/>
<feature type="compositionally biased region" description="Low complexity" evidence="2">
    <location>
        <begin position="583"/>
        <end position="601"/>
    </location>
</feature>
<protein>
    <submittedName>
        <fullName evidence="5">Uncharacterized protein</fullName>
    </submittedName>
</protein>
<accession>A0AAE0PJ94</accession>
<feature type="compositionally biased region" description="Low complexity" evidence="2">
    <location>
        <begin position="981"/>
        <end position="990"/>
    </location>
</feature>
<feature type="region of interest" description="Disordered" evidence="2">
    <location>
        <begin position="336"/>
        <end position="356"/>
    </location>
</feature>
<evidence type="ECO:0000259" key="4">
    <source>
        <dbReference type="Pfam" id="PF25289"/>
    </source>
</evidence>
<dbReference type="InterPro" id="IPR056687">
    <property type="entry name" value="DUF7785"/>
</dbReference>
<feature type="compositionally biased region" description="Low complexity" evidence="2">
    <location>
        <begin position="739"/>
        <end position="755"/>
    </location>
</feature>
<feature type="compositionally biased region" description="Low complexity" evidence="2">
    <location>
        <begin position="1011"/>
        <end position="1036"/>
    </location>
</feature>
<gene>
    <name evidence="5" type="ORF">B0T20DRAFT_348287</name>
</gene>
<dbReference type="Proteomes" id="UP001281003">
    <property type="component" value="Unassembled WGS sequence"/>
</dbReference>
<name>A0AAE0PJ94_SORBR</name>
<dbReference type="PRINTS" id="PR01217">
    <property type="entry name" value="PRICHEXTENSN"/>
</dbReference>
<feature type="domain" description="DUF7877" evidence="4">
    <location>
        <begin position="67"/>
        <end position="180"/>
    </location>
</feature>
<feature type="compositionally biased region" description="Basic and acidic residues" evidence="2">
    <location>
        <begin position="901"/>
        <end position="911"/>
    </location>
</feature>
<dbReference type="Pfam" id="PF25289">
    <property type="entry name" value="DUF7877"/>
    <property type="match status" value="1"/>
</dbReference>
<feature type="region of interest" description="Disordered" evidence="2">
    <location>
        <begin position="896"/>
        <end position="916"/>
    </location>
</feature>
<dbReference type="AlphaFoldDB" id="A0AAE0PJ94"/>
<evidence type="ECO:0000313" key="5">
    <source>
        <dbReference type="EMBL" id="KAK3400545.1"/>
    </source>
</evidence>
<feature type="compositionally biased region" description="Pro residues" evidence="2">
    <location>
        <begin position="632"/>
        <end position="641"/>
    </location>
</feature>
<keyword evidence="6" id="KW-1185">Reference proteome</keyword>
<evidence type="ECO:0000313" key="6">
    <source>
        <dbReference type="Proteomes" id="UP001281003"/>
    </source>
</evidence>
<feature type="compositionally biased region" description="Polar residues" evidence="2">
    <location>
        <begin position="13"/>
        <end position="29"/>
    </location>
</feature>
<feature type="compositionally biased region" description="Pro residues" evidence="2">
    <location>
        <begin position="724"/>
        <end position="737"/>
    </location>
</feature>
<reference evidence="5" key="2">
    <citation type="submission" date="2023-07" db="EMBL/GenBank/DDBJ databases">
        <authorList>
            <consortium name="Lawrence Berkeley National Laboratory"/>
            <person name="Haridas S."/>
            <person name="Hensen N."/>
            <person name="Bonometti L."/>
            <person name="Westerberg I."/>
            <person name="Brannstrom I.O."/>
            <person name="Guillou S."/>
            <person name="Cros-Aarteil S."/>
            <person name="Calhoun S."/>
            <person name="Kuo A."/>
            <person name="Mondo S."/>
            <person name="Pangilinan J."/>
            <person name="Riley R."/>
            <person name="LaButti K."/>
            <person name="Andreopoulos B."/>
            <person name="Lipzen A."/>
            <person name="Chen C."/>
            <person name="Yanf M."/>
            <person name="Daum C."/>
            <person name="Ng V."/>
            <person name="Clum A."/>
            <person name="Steindorff A."/>
            <person name="Ohm R."/>
            <person name="Martin F."/>
            <person name="Silar P."/>
            <person name="Natvig D."/>
            <person name="Lalanne C."/>
            <person name="Gautier V."/>
            <person name="Ament-velasquez S.L."/>
            <person name="Kruys A."/>
            <person name="Hutchinson M.I."/>
            <person name="Powell A.J."/>
            <person name="Barry K."/>
            <person name="Miller A.N."/>
            <person name="Grigoriev I.V."/>
            <person name="Debuchy R."/>
            <person name="Gladieux P."/>
            <person name="Thoren M.H."/>
            <person name="Johannesson H."/>
        </authorList>
    </citation>
    <scope>NUCLEOTIDE SEQUENCE</scope>
    <source>
        <strain evidence="5">FGSC 1904</strain>
    </source>
</reference>
<dbReference type="PANTHER" id="PTHR48139">
    <property type="entry name" value="SI:DKEY-56M19.5"/>
    <property type="match status" value="1"/>
</dbReference>
<feature type="region of interest" description="Disordered" evidence="2">
    <location>
        <begin position="1"/>
        <end position="60"/>
    </location>
</feature>
<feature type="region of interest" description="Disordered" evidence="2">
    <location>
        <begin position="273"/>
        <end position="293"/>
    </location>
</feature>
<feature type="compositionally biased region" description="Low complexity" evidence="2">
    <location>
        <begin position="818"/>
        <end position="833"/>
    </location>
</feature>
<feature type="domain" description="DUF7785" evidence="3">
    <location>
        <begin position="466"/>
        <end position="566"/>
    </location>
</feature>
<keyword evidence="1" id="KW-0175">Coiled coil</keyword>
<feature type="region of interest" description="Disordered" evidence="2">
    <location>
        <begin position="947"/>
        <end position="1113"/>
    </location>
</feature>
<evidence type="ECO:0000259" key="3">
    <source>
        <dbReference type="Pfam" id="PF25009"/>
    </source>
</evidence>
<sequence>MASPAIAAPPQANGVTTLSRPQSPASVNSTKRKRDVDDDSGPEQLNGSDADGSKPTVNGLHNTVRDSKILIQDFFTTLQSLDVGSHAILKRPLPESHSDDDPSPPKKPKSEDGSSAQPSIADKISQNAYNTVDELVSDVVRAAKSQLVELESASTSEAEDSSNDEAIAQTTAFRAKALELYRRELAYPQVPRHVPSKPDLKEAMNGGSGLVLTTVGAAPTVRPLFTSLQRATGPGGVPKPLPEGLLPHGVTATRILPEFTATSDKNARSLTLGELFPSPRNLPPLQPPKAPKSMIKGNVLTFYHPELTEKSRYRSGTYFTQNLSTGYWLDYSNATPTTTARSKQRERAQSLAGHRPSTTELEISEMEAMFRGAFSSFAPCKDDSAAIIPSGQVGRIWWQRIGRRTFEKLVDVEGPEDGNADTTMTGTDENVEIDEELVKTAIENWDDNLVDPSLEELLSGTKTKEEKEMDDMLEEVADLIETLASYQRNRNLTLPTSQDRYSADPVNADMLRNGNLSHQPSEEEMMTYQSLKAQLSSIVQTLPPYAVARLNADKLGELNVSTKIEIRTDEYKGVMEEDEQARLARQAAATAATTNQRQQQRGSVSGPGQFAHQYPGQFTPSARPIANAQHFPPTPGRPNPPMYQQRPPSAVPIPVVHHQSQQRAPPPPQASYRPPTNYGYAPQPPQLAKAPAPYPQQHVPGGYAPSPPQPRMAPHPGPGYNMAPAPPPGQRYPPGYPGPQGYPQHQPMHPQHVQPHPGPPQHPSPHMQQHPQQPGFAPPPPYTNGAPMPRAITPQVPPQTPHHYGPTPTPTPPPPPQQQQQHQQHQQHQQMQPRGPYGTPQQGMPPQNMPPQNMPPNNMQRQYGAGSPPMMPANNMNRTPSLTGYATVMPEVQQRQVMEQARARADAEQRASGHMGKVAQGEVVGLAGIGLGGNVDVHKIAAAKAMQMGGPGGVPPQGQPGQGQPGQGTNMSPSPKLPMHGGPSPSPGLGPVNGVITPVPIPQVPGPSPSPSAAQQQQQHQHQQQPQPGQPGVAPGQPGGGMPSPAGPVQQQQSQVQTQPQQQQQQQHMNMMPQQPHQQTQQHQQPHSGGPSPVPIPSPNPAQQQQGFRPPSA</sequence>
<feature type="compositionally biased region" description="Low complexity" evidence="2">
    <location>
        <begin position="764"/>
        <end position="775"/>
    </location>
</feature>
<organism evidence="5 6">
    <name type="scientific">Sordaria brevicollis</name>
    <dbReference type="NCBI Taxonomy" id="83679"/>
    <lineage>
        <taxon>Eukaryota</taxon>
        <taxon>Fungi</taxon>
        <taxon>Dikarya</taxon>
        <taxon>Ascomycota</taxon>
        <taxon>Pezizomycotina</taxon>
        <taxon>Sordariomycetes</taxon>
        <taxon>Sordariomycetidae</taxon>
        <taxon>Sordariales</taxon>
        <taxon>Sordariaceae</taxon>
        <taxon>Sordaria</taxon>
    </lineage>
</organism>
<dbReference type="InterPro" id="IPR057199">
    <property type="entry name" value="DUF7877"/>
</dbReference>
<feature type="compositionally biased region" description="Basic and acidic residues" evidence="2">
    <location>
        <begin position="92"/>
        <end position="112"/>
    </location>
</feature>
<feature type="compositionally biased region" description="Pro residues" evidence="2">
    <location>
        <begin position="807"/>
        <end position="817"/>
    </location>
</feature>
<feature type="compositionally biased region" description="Pro residues" evidence="2">
    <location>
        <begin position="705"/>
        <end position="717"/>
    </location>
</feature>
<feature type="coiled-coil region" evidence="1">
    <location>
        <begin position="462"/>
        <end position="489"/>
    </location>
</feature>
<comment type="caution">
    <text evidence="5">The sequence shown here is derived from an EMBL/GenBank/DDBJ whole genome shotgun (WGS) entry which is preliminary data.</text>
</comment>
<feature type="region of interest" description="Disordered" evidence="2">
    <location>
        <begin position="91"/>
        <end position="126"/>
    </location>
</feature>
<feature type="compositionally biased region" description="Low complexity" evidence="2">
    <location>
        <begin position="1047"/>
        <end position="1091"/>
    </location>
</feature>
<feature type="region of interest" description="Disordered" evidence="2">
    <location>
        <begin position="582"/>
        <end position="882"/>
    </location>
</feature>
<feature type="compositionally biased region" description="Pro residues" evidence="2">
    <location>
        <begin position="280"/>
        <end position="290"/>
    </location>
</feature>
<feature type="compositionally biased region" description="Low complexity" evidence="2">
    <location>
        <begin position="686"/>
        <end position="697"/>
    </location>
</feature>
<evidence type="ECO:0000256" key="2">
    <source>
        <dbReference type="SAM" id="MobiDB-lite"/>
    </source>
</evidence>
<dbReference type="EMBL" id="JAUTDP010000003">
    <property type="protein sequence ID" value="KAK3400545.1"/>
    <property type="molecule type" value="Genomic_DNA"/>
</dbReference>
<evidence type="ECO:0000256" key="1">
    <source>
        <dbReference type="SAM" id="Coils"/>
    </source>
</evidence>
<reference evidence="5" key="1">
    <citation type="journal article" date="2023" name="Mol. Phylogenet. Evol.">
        <title>Genome-scale phylogeny and comparative genomics of the fungal order Sordariales.</title>
        <authorList>
            <person name="Hensen N."/>
            <person name="Bonometti L."/>
            <person name="Westerberg I."/>
            <person name="Brannstrom I.O."/>
            <person name="Guillou S."/>
            <person name="Cros-Aarteil S."/>
            <person name="Calhoun S."/>
            <person name="Haridas S."/>
            <person name="Kuo A."/>
            <person name="Mondo S."/>
            <person name="Pangilinan J."/>
            <person name="Riley R."/>
            <person name="LaButti K."/>
            <person name="Andreopoulos B."/>
            <person name="Lipzen A."/>
            <person name="Chen C."/>
            <person name="Yan M."/>
            <person name="Daum C."/>
            <person name="Ng V."/>
            <person name="Clum A."/>
            <person name="Steindorff A."/>
            <person name="Ohm R.A."/>
            <person name="Martin F."/>
            <person name="Silar P."/>
            <person name="Natvig D.O."/>
            <person name="Lalanne C."/>
            <person name="Gautier V."/>
            <person name="Ament-Velasquez S.L."/>
            <person name="Kruys A."/>
            <person name="Hutchinson M.I."/>
            <person name="Powell A.J."/>
            <person name="Barry K."/>
            <person name="Miller A.N."/>
            <person name="Grigoriev I.V."/>
            <person name="Debuchy R."/>
            <person name="Gladieux P."/>
            <person name="Hiltunen Thoren M."/>
            <person name="Johannesson H."/>
        </authorList>
    </citation>
    <scope>NUCLEOTIDE SEQUENCE</scope>
    <source>
        <strain evidence="5">FGSC 1904</strain>
    </source>
</reference>